<dbReference type="InterPro" id="IPR036289">
    <property type="entry name" value="YfhH"/>
</dbReference>
<keyword evidence="2" id="KW-1185">Reference proteome</keyword>
<sequence>MLSPPSRVKSFIYTALFTILKKDEVFLRQAGHRNKKGWIIMAQEKRYSQLSQYELQQEIASLHEQARKAEQMGMLSEFAVLERKAVMAKAYLLDPKDFKAGEIYEVDGDPGSYFKIDYLNGVFAWGFRLHGGKEEEALPISMLKELKENQSGEL</sequence>
<dbReference type="KEGG" id="bif:N288_05625"/>
<dbReference type="EMBL" id="CP006643">
    <property type="protein sequence ID" value="AGX03078.1"/>
    <property type="molecule type" value="Genomic_DNA"/>
</dbReference>
<proteinExistence type="predicted"/>
<dbReference type="Gene3D" id="2.30.30.340">
    <property type="entry name" value="Hypothetical protein YfhH like domains"/>
    <property type="match status" value="1"/>
</dbReference>
<gene>
    <name evidence="1" type="ORF">N288_05625</name>
</gene>
<dbReference type="HOGENOM" id="CLU_143316_0_0_9"/>
<reference evidence="1 2" key="1">
    <citation type="submission" date="2013-07" db="EMBL/GenBank/DDBJ databases">
        <title>Complete genome sequence of Bacillus infantis NRRL B-14911 that has potential to induce cardiac disease by antigenic mimicry.</title>
        <authorList>
            <person name="Massilamany C."/>
            <person name="Smith T.P.L."/>
            <person name="Loy J.D."/>
            <person name="Barletta R."/>
            <person name="Reddy J."/>
        </authorList>
    </citation>
    <scope>NUCLEOTIDE SEQUENCE [LARGE SCALE GENOMIC DNA]</scope>
    <source>
        <strain evidence="1 2">NRRL B-14911</strain>
    </source>
</reference>
<protein>
    <submittedName>
        <fullName evidence="1">Uncharacterized protein</fullName>
    </submittedName>
</protein>
<evidence type="ECO:0000313" key="2">
    <source>
        <dbReference type="Proteomes" id="UP000017805"/>
    </source>
</evidence>
<dbReference type="Gene3D" id="1.10.287.880">
    <property type="entry name" value="Hypothetical protein YfhH domain"/>
    <property type="match status" value="1"/>
</dbReference>
<dbReference type="AlphaFoldDB" id="U5L6T3"/>
<dbReference type="PATRIC" id="fig|1367477.3.peg.1059"/>
<dbReference type="SUPFAM" id="SSF101697">
    <property type="entry name" value="Hypothetical protein YfhH"/>
    <property type="match status" value="1"/>
</dbReference>
<dbReference type="Pfam" id="PF08838">
    <property type="entry name" value="DUF1811"/>
    <property type="match status" value="1"/>
</dbReference>
<dbReference type="InterPro" id="IPR014938">
    <property type="entry name" value="YfhH-like"/>
</dbReference>
<name>U5L6T3_9BACI</name>
<organism evidence="1 2">
    <name type="scientific">Bacillus infantis NRRL B-14911</name>
    <dbReference type="NCBI Taxonomy" id="1367477"/>
    <lineage>
        <taxon>Bacteria</taxon>
        <taxon>Bacillati</taxon>
        <taxon>Bacillota</taxon>
        <taxon>Bacilli</taxon>
        <taxon>Bacillales</taxon>
        <taxon>Bacillaceae</taxon>
        <taxon>Bacillus</taxon>
    </lineage>
</organism>
<dbReference type="STRING" id="1367477.N288_05625"/>
<accession>U5L6T3</accession>
<dbReference type="Proteomes" id="UP000017805">
    <property type="component" value="Chromosome"/>
</dbReference>
<evidence type="ECO:0000313" key="1">
    <source>
        <dbReference type="EMBL" id="AGX03078.1"/>
    </source>
</evidence>